<dbReference type="SMART" id="SM00363">
    <property type="entry name" value="S4"/>
    <property type="match status" value="1"/>
</dbReference>
<dbReference type="InterPro" id="IPR036986">
    <property type="entry name" value="S4_RNA-bd_sf"/>
</dbReference>
<protein>
    <recommendedName>
        <fullName evidence="2">RNA-binding S4 domain-containing protein</fullName>
    </recommendedName>
</protein>
<dbReference type="Pfam" id="PF01479">
    <property type="entry name" value="S4"/>
    <property type="match status" value="1"/>
</dbReference>
<proteinExistence type="predicted"/>
<evidence type="ECO:0000259" key="2">
    <source>
        <dbReference type="SMART" id="SM00363"/>
    </source>
</evidence>
<name>A0A9D1MA57_9FIRM</name>
<dbReference type="PANTHER" id="PTHR13633:SF3">
    <property type="entry name" value="MITOCHONDRIAL TRANSCRIPTION RESCUE FACTOR 1"/>
    <property type="match status" value="1"/>
</dbReference>
<dbReference type="AlphaFoldDB" id="A0A9D1MA57"/>
<reference evidence="3" key="2">
    <citation type="journal article" date="2021" name="PeerJ">
        <title>Extensive microbial diversity within the chicken gut microbiome revealed by metagenomics and culture.</title>
        <authorList>
            <person name="Gilroy R."/>
            <person name="Ravi A."/>
            <person name="Getino M."/>
            <person name="Pursley I."/>
            <person name="Horton D.L."/>
            <person name="Alikhan N.F."/>
            <person name="Baker D."/>
            <person name="Gharbi K."/>
            <person name="Hall N."/>
            <person name="Watson M."/>
            <person name="Adriaenssens E.M."/>
            <person name="Foster-Nyarko E."/>
            <person name="Jarju S."/>
            <person name="Secka A."/>
            <person name="Antonio M."/>
            <person name="Oren A."/>
            <person name="Chaudhuri R.R."/>
            <person name="La Ragione R."/>
            <person name="Hildebrand F."/>
            <person name="Pallen M.J."/>
        </authorList>
    </citation>
    <scope>NUCLEOTIDE SEQUENCE</scope>
    <source>
        <strain evidence="3">USAMLcec3-3695</strain>
    </source>
</reference>
<accession>A0A9D1MA57</accession>
<dbReference type="PANTHER" id="PTHR13633">
    <property type="entry name" value="MITOCHONDRIAL TRANSCRIPTION RESCUE FACTOR 1"/>
    <property type="match status" value="1"/>
</dbReference>
<dbReference type="Pfam" id="PF17774">
    <property type="entry name" value="YlmH_RBD"/>
    <property type="match status" value="1"/>
</dbReference>
<reference evidence="3" key="1">
    <citation type="submission" date="2020-10" db="EMBL/GenBank/DDBJ databases">
        <authorList>
            <person name="Gilroy R."/>
        </authorList>
    </citation>
    <scope>NUCLEOTIDE SEQUENCE</scope>
    <source>
        <strain evidence="3">USAMLcec3-3695</strain>
    </source>
</reference>
<dbReference type="Gene3D" id="3.10.290.10">
    <property type="entry name" value="RNA-binding S4 domain"/>
    <property type="match status" value="1"/>
</dbReference>
<evidence type="ECO:0000313" key="3">
    <source>
        <dbReference type="EMBL" id="HIU56313.1"/>
    </source>
</evidence>
<dbReference type="EMBL" id="DVNB01000009">
    <property type="protein sequence ID" value="HIU56313.1"/>
    <property type="molecule type" value="Genomic_DNA"/>
</dbReference>
<dbReference type="InterPro" id="IPR040591">
    <property type="entry name" value="RqcP2_RBD"/>
</dbReference>
<dbReference type="Proteomes" id="UP000824109">
    <property type="component" value="Unassembled WGS sequence"/>
</dbReference>
<dbReference type="GO" id="GO:0003723">
    <property type="term" value="F:RNA binding"/>
    <property type="evidence" value="ECO:0007669"/>
    <property type="project" value="UniProtKB-KW"/>
</dbReference>
<evidence type="ECO:0000256" key="1">
    <source>
        <dbReference type="PROSITE-ProRule" id="PRU00182"/>
    </source>
</evidence>
<dbReference type="CDD" id="cd00165">
    <property type="entry name" value="S4"/>
    <property type="match status" value="1"/>
</dbReference>
<feature type="domain" description="RNA-binding S4" evidence="2">
    <location>
        <begin position="175"/>
        <end position="236"/>
    </location>
</feature>
<dbReference type="PROSITE" id="PS50889">
    <property type="entry name" value="S4"/>
    <property type="match status" value="1"/>
</dbReference>
<dbReference type="SUPFAM" id="SSF55174">
    <property type="entry name" value="Alpha-L RNA-binding motif"/>
    <property type="match status" value="1"/>
</dbReference>
<keyword evidence="1" id="KW-0694">RNA-binding</keyword>
<dbReference type="Gene3D" id="3.30.1370.160">
    <property type="match status" value="1"/>
</dbReference>
<organism evidence="3 4">
    <name type="scientific">Candidatus Ornithomonoglobus merdipullorum</name>
    <dbReference type="NCBI Taxonomy" id="2840895"/>
    <lineage>
        <taxon>Bacteria</taxon>
        <taxon>Bacillati</taxon>
        <taxon>Bacillota</taxon>
        <taxon>Clostridia</taxon>
        <taxon>Candidatus Ornithomonoglobus</taxon>
    </lineage>
</organism>
<sequence>MEQNDKKLLTAKIEDLFELCGKYCEARFSDFLDGAEQSIINREVVFPYGCSVMIYGGFPDAEKKIIGVFPEWEEPDASAFPIVCIKAEGGYTRPLTHRDYLGSVLSLGISPSKLGDIVVSDGCAYIFLHSDIAEYVSGSLHKIGNQSVKLSLIPDPSSVKIERKYLTIETVCASERLDALTAAAANISRSEAAKLIEGGKVKLNHLEIYKTSETVKEGDLLSVRGSGRFIVYRFGAETRKKRLHVTLKKFI</sequence>
<dbReference type="Gene3D" id="3.30.70.330">
    <property type="match status" value="1"/>
</dbReference>
<dbReference type="InterPro" id="IPR012677">
    <property type="entry name" value="Nucleotide-bd_a/b_plait_sf"/>
</dbReference>
<evidence type="ECO:0000313" key="4">
    <source>
        <dbReference type="Proteomes" id="UP000824109"/>
    </source>
</evidence>
<gene>
    <name evidence="3" type="ORF">IAA61_00705</name>
</gene>
<dbReference type="InterPro" id="IPR002942">
    <property type="entry name" value="S4_RNA-bd"/>
</dbReference>
<comment type="caution">
    <text evidence="3">The sequence shown here is derived from an EMBL/GenBank/DDBJ whole genome shotgun (WGS) entry which is preliminary data.</text>
</comment>